<dbReference type="AlphaFoldDB" id="A0AAV2N9N4"/>
<evidence type="ECO:0000313" key="2">
    <source>
        <dbReference type="EMBL" id="CAL1676178.1"/>
    </source>
</evidence>
<reference evidence="2" key="1">
    <citation type="submission" date="2024-04" db="EMBL/GenBank/DDBJ databases">
        <authorList>
            <consortium name="Molecular Ecology Group"/>
        </authorList>
    </citation>
    <scope>NUCLEOTIDE SEQUENCE</scope>
</reference>
<name>A0AAV2N9N4_9HYME</name>
<dbReference type="EMBL" id="OZ034834">
    <property type="protein sequence ID" value="CAL1676178.1"/>
    <property type="molecule type" value="Genomic_DNA"/>
</dbReference>
<accession>A0AAV2N9N4</accession>
<keyword evidence="3" id="KW-1185">Reference proteome</keyword>
<feature type="region of interest" description="Disordered" evidence="1">
    <location>
        <begin position="55"/>
        <end position="74"/>
    </location>
</feature>
<dbReference type="Proteomes" id="UP001497644">
    <property type="component" value="Chromosome 11"/>
</dbReference>
<evidence type="ECO:0000256" key="1">
    <source>
        <dbReference type="SAM" id="MobiDB-lite"/>
    </source>
</evidence>
<protein>
    <submittedName>
        <fullName evidence="2">Uncharacterized protein</fullName>
    </submittedName>
</protein>
<evidence type="ECO:0000313" key="3">
    <source>
        <dbReference type="Proteomes" id="UP001497644"/>
    </source>
</evidence>
<organism evidence="2 3">
    <name type="scientific">Lasius platythorax</name>
    <dbReference type="NCBI Taxonomy" id="488582"/>
    <lineage>
        <taxon>Eukaryota</taxon>
        <taxon>Metazoa</taxon>
        <taxon>Ecdysozoa</taxon>
        <taxon>Arthropoda</taxon>
        <taxon>Hexapoda</taxon>
        <taxon>Insecta</taxon>
        <taxon>Pterygota</taxon>
        <taxon>Neoptera</taxon>
        <taxon>Endopterygota</taxon>
        <taxon>Hymenoptera</taxon>
        <taxon>Apocrita</taxon>
        <taxon>Aculeata</taxon>
        <taxon>Formicoidea</taxon>
        <taxon>Formicidae</taxon>
        <taxon>Formicinae</taxon>
        <taxon>Lasius</taxon>
        <taxon>Lasius</taxon>
    </lineage>
</organism>
<proteinExistence type="predicted"/>
<gene>
    <name evidence="2" type="ORF">LPLAT_LOCUS2415</name>
</gene>
<sequence>MDEKGLESYDFSDLFDCIEAPKENRTVPKERIIIRVVSHLGSCSSPIGSRLCMGPPTGPVSDRSANQSVWIPDT</sequence>
<feature type="compositionally biased region" description="Polar residues" evidence="1">
    <location>
        <begin position="63"/>
        <end position="74"/>
    </location>
</feature>